<protein>
    <recommendedName>
        <fullName evidence="5">Heavy-metal chelation domain-containing protein</fullName>
    </recommendedName>
</protein>
<dbReference type="Proteomes" id="UP000053352">
    <property type="component" value="Unassembled WGS sequence"/>
</dbReference>
<accession>A0A0V8RTI3</accession>
<keyword evidence="4" id="KW-1185">Reference proteome</keyword>
<dbReference type="AlphaFoldDB" id="A0A0V8RTI3"/>
<sequence>MPRDNLLRRALETSLRAVREAYPSLDERIEEIVLARRFILVRLRGPGVGLAFVGDYEPPPEELVLREVRVSELVRYAWGHPTLTGLALAAVNAATDALVKDSPSLPGLVKGGDVVEIVNPGPGELVALVGYIEGIARRLAERGARVVVYEDNPTHRALARRDGFKVNPGSQLLLDADDFDIVLASGASLVEPRIGLVLQAAKRARLRGFVGPTSSFHAAGAEALGVDFVAGVSVPRHNEDVVVKLVKAGYGFRRVSSHVTKWVWLSRQSY</sequence>
<evidence type="ECO:0008006" key="5">
    <source>
        <dbReference type="Google" id="ProtNLM"/>
    </source>
</evidence>
<name>A0A0V8RTI3_PYROC</name>
<dbReference type="STRING" id="2309.CF15_00535"/>
<evidence type="ECO:0000313" key="4">
    <source>
        <dbReference type="Proteomes" id="UP000053352"/>
    </source>
</evidence>
<organism evidence="3 4">
    <name type="scientific">Pyrodictium occultum</name>
    <dbReference type="NCBI Taxonomy" id="2309"/>
    <lineage>
        <taxon>Archaea</taxon>
        <taxon>Thermoproteota</taxon>
        <taxon>Thermoprotei</taxon>
        <taxon>Desulfurococcales</taxon>
        <taxon>Pyrodictiaceae</taxon>
        <taxon>Pyrodictium</taxon>
    </lineage>
</organism>
<comment type="caution">
    <text evidence="3">The sequence shown here is derived from an EMBL/GenBank/DDBJ whole genome shotgun (WGS) entry which is preliminary data.</text>
</comment>
<feature type="domain" description="DUF4213" evidence="2">
    <location>
        <begin position="26"/>
        <end position="94"/>
    </location>
</feature>
<dbReference type="Pfam" id="PF04016">
    <property type="entry name" value="DUF364"/>
    <property type="match status" value="1"/>
</dbReference>
<evidence type="ECO:0000313" key="3">
    <source>
        <dbReference type="EMBL" id="KSW11387.1"/>
    </source>
</evidence>
<dbReference type="EMBL" id="LNTB01000001">
    <property type="protein sequence ID" value="KSW11387.1"/>
    <property type="molecule type" value="Genomic_DNA"/>
</dbReference>
<dbReference type="InterPro" id="IPR007161">
    <property type="entry name" value="DUF364"/>
</dbReference>
<dbReference type="InterPro" id="IPR025251">
    <property type="entry name" value="DUF4213"/>
</dbReference>
<evidence type="ECO:0000259" key="2">
    <source>
        <dbReference type="Pfam" id="PF13938"/>
    </source>
</evidence>
<feature type="domain" description="Putative heavy-metal chelation" evidence="1">
    <location>
        <begin position="113"/>
        <end position="263"/>
    </location>
</feature>
<reference evidence="3 4" key="1">
    <citation type="submission" date="2015-11" db="EMBL/GenBank/DDBJ databases">
        <title>Genome sequence of Pyrodictium occultum PL-19, a marine hyperthermophilic archaeon isolated from Volcano, Italy.</title>
        <authorList>
            <person name="Utturkar S."/>
            <person name="Huber H."/>
            <person name="Leptihn S."/>
            <person name="Brown S."/>
            <person name="Stetter K.O."/>
            <person name="Podar M."/>
        </authorList>
    </citation>
    <scope>NUCLEOTIDE SEQUENCE [LARGE SCALE GENOMIC DNA]</scope>
    <source>
        <strain evidence="3 4">PL-19</strain>
    </source>
</reference>
<dbReference type="Pfam" id="PF13938">
    <property type="entry name" value="DUF4213"/>
    <property type="match status" value="1"/>
</dbReference>
<dbReference type="SUPFAM" id="SSF159713">
    <property type="entry name" value="Dhaf3308-like"/>
    <property type="match status" value="1"/>
</dbReference>
<gene>
    <name evidence="3" type="ORF">CF15_00535</name>
</gene>
<evidence type="ECO:0000259" key="1">
    <source>
        <dbReference type="Pfam" id="PF04016"/>
    </source>
</evidence>
<dbReference type="Gene3D" id="3.40.50.11590">
    <property type="match status" value="1"/>
</dbReference>
<proteinExistence type="predicted"/>